<dbReference type="Gene3D" id="3.90.1690.10">
    <property type="entry name" value="phage-related protein like domain"/>
    <property type="match status" value="1"/>
</dbReference>
<evidence type="ECO:0000313" key="3">
    <source>
        <dbReference type="EMBL" id="QJH95660.1"/>
    </source>
</evidence>
<dbReference type="EMBL" id="MT142637">
    <property type="protein sequence ID" value="QJA86474.1"/>
    <property type="molecule type" value="Genomic_DNA"/>
</dbReference>
<accession>A0A6H1ZGE9</accession>
<gene>
    <name evidence="2" type="ORF">MM415B02076_0005</name>
    <name evidence="1" type="ORF">TM448A00389_0008</name>
    <name evidence="3" type="ORF">TM448B00492_0019</name>
</gene>
<evidence type="ECO:0000313" key="2">
    <source>
        <dbReference type="EMBL" id="QJA86474.1"/>
    </source>
</evidence>
<evidence type="ECO:0000313" key="1">
    <source>
        <dbReference type="EMBL" id="QJA46345.1"/>
    </source>
</evidence>
<proteinExistence type="predicted"/>
<sequence length="352" mass="39306">MEGITLAYNSPFVEAVHMYDITPEDVHIDAPISNILLNYRPQNYIADQILPVVPVNKQSDLVPGIKIDDRFRTEETIRAPGAEPRMIHFHVTSQQYFAVNRALGTYATAEELANADTAWNTRQIRAELIYDILLLDHEIRVANLVTSGSNVGSYWTTGSSWTDWDNSAPLDNVLNDIEVTEQLRGYRPSKIVFGKTAWFNFRNSDQVLARLFPHGGAMAGGNRGALVNKPLAAELLEVEQVLVGGAYYNSAAEDATLALTRIWHDSVLYFWNPARPSKERPAFGYSFRWNVAGMPNTPLQGGGENAPPAPIVKTFPFDDKKGRQDMHVGYYQDEKILDKYLACLRTGVGSSQ</sequence>
<reference evidence="1" key="1">
    <citation type="submission" date="2020-03" db="EMBL/GenBank/DDBJ databases">
        <title>The deep terrestrial virosphere.</title>
        <authorList>
            <person name="Holmfeldt K."/>
            <person name="Nilsson E."/>
            <person name="Simone D."/>
            <person name="Lopez-Fernandez M."/>
            <person name="Wu X."/>
            <person name="de Brujin I."/>
            <person name="Lundin D."/>
            <person name="Andersson A."/>
            <person name="Bertilsson S."/>
            <person name="Dopson M."/>
        </authorList>
    </citation>
    <scope>NUCLEOTIDE SEQUENCE</scope>
    <source>
        <strain evidence="2">MM415B02076</strain>
        <strain evidence="1">TM448A00389</strain>
        <strain evidence="3">TM448B00492</strain>
    </source>
</reference>
<organism evidence="1">
    <name type="scientific">viral metagenome</name>
    <dbReference type="NCBI Taxonomy" id="1070528"/>
    <lineage>
        <taxon>unclassified sequences</taxon>
        <taxon>metagenomes</taxon>
        <taxon>organismal metagenomes</taxon>
    </lineage>
</organism>
<dbReference type="EMBL" id="MT144625">
    <property type="protein sequence ID" value="QJH95660.1"/>
    <property type="molecule type" value="Genomic_DNA"/>
</dbReference>
<dbReference type="InterPro" id="IPR053738">
    <property type="entry name" value="Lambda_capsid_assembly"/>
</dbReference>
<name>A0A6H1ZGE9_9ZZZZ</name>
<dbReference type="AlphaFoldDB" id="A0A6H1ZGE9"/>
<dbReference type="EMBL" id="MT144008">
    <property type="protein sequence ID" value="QJA46345.1"/>
    <property type="molecule type" value="Genomic_DNA"/>
</dbReference>
<protein>
    <submittedName>
        <fullName evidence="1">Putative capsid protein</fullName>
    </submittedName>
</protein>